<dbReference type="KEGG" id="mass:CR152_28930"/>
<organism evidence="3 4">
    <name type="scientific">Massilia violaceinigra</name>
    <dbReference type="NCBI Taxonomy" id="2045208"/>
    <lineage>
        <taxon>Bacteria</taxon>
        <taxon>Pseudomonadati</taxon>
        <taxon>Pseudomonadota</taxon>
        <taxon>Betaproteobacteria</taxon>
        <taxon>Burkholderiales</taxon>
        <taxon>Oxalobacteraceae</taxon>
        <taxon>Telluria group</taxon>
        <taxon>Massilia</taxon>
    </lineage>
</organism>
<feature type="chain" id="PRO_5013944527" description="Secreted protein" evidence="2">
    <location>
        <begin position="26"/>
        <end position="125"/>
    </location>
</feature>
<dbReference type="Proteomes" id="UP000229897">
    <property type="component" value="Chromosome"/>
</dbReference>
<keyword evidence="2" id="KW-0732">Signal</keyword>
<feature type="region of interest" description="Disordered" evidence="1">
    <location>
        <begin position="53"/>
        <end position="79"/>
    </location>
</feature>
<feature type="compositionally biased region" description="Basic and acidic residues" evidence="1">
    <location>
        <begin position="110"/>
        <end position="125"/>
    </location>
</feature>
<evidence type="ECO:0000313" key="3">
    <source>
        <dbReference type="EMBL" id="ATQ78086.1"/>
    </source>
</evidence>
<reference evidence="3" key="1">
    <citation type="submission" date="2017-10" db="EMBL/GenBank/DDBJ databases">
        <title>Massilia psychrophilum sp. nov., a novel purple-pigmented bacterium isolated from Tianshan glacier, Xinjiang Municipality, China.</title>
        <authorList>
            <person name="Wang H."/>
        </authorList>
    </citation>
    <scope>NUCLEOTIDE SEQUENCE [LARGE SCALE GENOMIC DNA]</scope>
    <source>
        <strain evidence="3">B2</strain>
    </source>
</reference>
<proteinExistence type="predicted"/>
<evidence type="ECO:0000313" key="4">
    <source>
        <dbReference type="Proteomes" id="UP000229897"/>
    </source>
</evidence>
<gene>
    <name evidence="3" type="ORF">CR152_28930</name>
</gene>
<dbReference type="NCBIfam" id="NF047450">
    <property type="entry name" value="post-PEP-CTERM_1"/>
    <property type="match status" value="1"/>
</dbReference>
<dbReference type="OrthoDB" id="8755107at2"/>
<evidence type="ECO:0000256" key="1">
    <source>
        <dbReference type="SAM" id="MobiDB-lite"/>
    </source>
</evidence>
<evidence type="ECO:0008006" key="5">
    <source>
        <dbReference type="Google" id="ProtNLM"/>
    </source>
</evidence>
<accession>A0A2D2DT05</accession>
<dbReference type="EMBL" id="CP024608">
    <property type="protein sequence ID" value="ATQ78086.1"/>
    <property type="molecule type" value="Genomic_DNA"/>
</dbReference>
<dbReference type="AlphaFoldDB" id="A0A2D2DT05"/>
<evidence type="ECO:0000256" key="2">
    <source>
        <dbReference type="SAM" id="SignalP"/>
    </source>
</evidence>
<sequence>MLSRTLITCCALAAFSMAASAAAQADGMAVVRDKQTGQLRPATAAELRAMQGDLQQPQMARPQPQVQVRADGTRSAPVGDRGMVYSVVARTPDGKLAQRCVEGEAAAQHAVHDHATPAGEHGNEQ</sequence>
<keyword evidence="4" id="KW-1185">Reference proteome</keyword>
<dbReference type="RefSeq" id="WP_099880801.1">
    <property type="nucleotide sequence ID" value="NZ_CP024608.1"/>
</dbReference>
<feature type="signal peptide" evidence="2">
    <location>
        <begin position="1"/>
        <end position="25"/>
    </location>
</feature>
<protein>
    <recommendedName>
        <fullName evidence="5">Secreted protein</fullName>
    </recommendedName>
</protein>
<name>A0A2D2DT05_9BURK</name>
<feature type="region of interest" description="Disordered" evidence="1">
    <location>
        <begin position="103"/>
        <end position="125"/>
    </location>
</feature>